<name>E6MF31_9FIRM</name>
<evidence type="ECO:0008006" key="3">
    <source>
        <dbReference type="Google" id="ProtNLM"/>
    </source>
</evidence>
<accession>E6MF31</accession>
<dbReference type="EMBL" id="AEQN01000011">
    <property type="protein sequence ID" value="EFV02191.1"/>
    <property type="molecule type" value="Genomic_DNA"/>
</dbReference>
<dbReference type="Proteomes" id="UP000004754">
    <property type="component" value="Unassembled WGS sequence"/>
</dbReference>
<keyword evidence="2" id="KW-1185">Reference proteome</keyword>
<protein>
    <recommendedName>
        <fullName evidence="3">HicB-like antitoxin of toxin-antitoxin system domain-containing protein</fullName>
    </recommendedName>
</protein>
<dbReference type="AlphaFoldDB" id="E6MF31"/>
<evidence type="ECO:0000313" key="1">
    <source>
        <dbReference type="EMBL" id="EFV02191.1"/>
    </source>
</evidence>
<dbReference type="RefSeq" id="WP_006598035.1">
    <property type="nucleotide sequence ID" value="NZ_GL622359.1"/>
</dbReference>
<gene>
    <name evidence="1" type="ORF">HMP0721_0614</name>
</gene>
<proteinExistence type="predicted"/>
<organism evidence="1 2">
    <name type="scientific">Pseudoramibacter alactolyticus ATCC 23263</name>
    <dbReference type="NCBI Taxonomy" id="887929"/>
    <lineage>
        <taxon>Bacteria</taxon>
        <taxon>Bacillati</taxon>
        <taxon>Bacillota</taxon>
        <taxon>Clostridia</taxon>
        <taxon>Eubacteriales</taxon>
        <taxon>Eubacteriaceae</taxon>
        <taxon>Pseudoramibacter</taxon>
    </lineage>
</organism>
<sequence length="88" mass="9729">MSRQYSYPAVFDIHPTFFTITFPDLPIEPIRFAAEEIAESFDHAATVLGNYISESLIFGTPLPEPTPLTDLPLTSAQKGVMITISEVL</sequence>
<comment type="caution">
    <text evidence="1">The sequence shown here is derived from an EMBL/GenBank/DDBJ whole genome shotgun (WGS) entry which is preliminary data.</text>
</comment>
<evidence type="ECO:0000313" key="2">
    <source>
        <dbReference type="Proteomes" id="UP000004754"/>
    </source>
</evidence>
<reference evidence="1 2" key="1">
    <citation type="submission" date="2010-12" db="EMBL/GenBank/DDBJ databases">
        <authorList>
            <person name="Muzny D."/>
            <person name="Qin X."/>
            <person name="Deng J."/>
            <person name="Jiang H."/>
            <person name="Liu Y."/>
            <person name="Qu J."/>
            <person name="Song X.-Z."/>
            <person name="Zhang L."/>
            <person name="Thornton R."/>
            <person name="Coyle M."/>
            <person name="Francisco L."/>
            <person name="Jackson L."/>
            <person name="Javaid M."/>
            <person name="Korchina V."/>
            <person name="Kovar C."/>
            <person name="Mata R."/>
            <person name="Mathew T."/>
            <person name="Ngo R."/>
            <person name="Nguyen L."/>
            <person name="Nguyen N."/>
            <person name="Okwuonu G."/>
            <person name="Ongeri F."/>
            <person name="Pham C."/>
            <person name="Simmons D."/>
            <person name="Wilczek-Boney K."/>
            <person name="Hale W."/>
            <person name="Jakkamsetti A."/>
            <person name="Pham P."/>
            <person name="Ruth R."/>
            <person name="San Lucas F."/>
            <person name="Warren J."/>
            <person name="Zhang J."/>
            <person name="Zhao Z."/>
            <person name="Zhou C."/>
            <person name="Zhu D."/>
            <person name="Lee S."/>
            <person name="Bess C."/>
            <person name="Blankenburg K."/>
            <person name="Forbes L."/>
            <person name="Fu Q."/>
            <person name="Gubbala S."/>
            <person name="Hirani K."/>
            <person name="Jayaseelan J.C."/>
            <person name="Lara F."/>
            <person name="Munidasa M."/>
            <person name="Palculict T."/>
            <person name="Patil S."/>
            <person name="Pu L.-L."/>
            <person name="Saada N."/>
            <person name="Tang L."/>
            <person name="Weissenberger G."/>
            <person name="Zhu Y."/>
            <person name="Hemphill L."/>
            <person name="Shang Y."/>
            <person name="Youmans B."/>
            <person name="Ayvaz T."/>
            <person name="Ross M."/>
            <person name="Santibanez J."/>
            <person name="Aqrawi P."/>
            <person name="Gross S."/>
            <person name="Joshi V."/>
            <person name="Fowler G."/>
            <person name="Nazareth L."/>
            <person name="Reid J."/>
            <person name="Worley K."/>
            <person name="Petrosino J."/>
            <person name="Highlander S."/>
            <person name="Gibbs R."/>
        </authorList>
    </citation>
    <scope>NUCLEOTIDE SEQUENCE [LARGE SCALE GENOMIC DNA]</scope>
    <source>
        <strain evidence="1 2">ATCC 23263</strain>
    </source>
</reference>
<dbReference type="STRING" id="887929.HMP0721_0614"/>
<dbReference type="HOGENOM" id="CLU_2466599_0_0_9"/>
<dbReference type="eggNOG" id="ENOG502ZFV6">
    <property type="taxonomic scope" value="Bacteria"/>
</dbReference>
<dbReference type="Gene3D" id="3.30.160.250">
    <property type="match status" value="1"/>
</dbReference>